<dbReference type="AlphaFoldDB" id="A0A1M4TJK6"/>
<dbReference type="SUPFAM" id="SSF50129">
    <property type="entry name" value="GroES-like"/>
    <property type="match status" value="1"/>
</dbReference>
<keyword evidence="4 7" id="KW-0862">Zinc</keyword>
<dbReference type="PANTHER" id="PTHR43401:SF2">
    <property type="entry name" value="L-THREONINE 3-DEHYDROGENASE"/>
    <property type="match status" value="1"/>
</dbReference>
<dbReference type="InterPro" id="IPR002328">
    <property type="entry name" value="ADH_Zn_CS"/>
</dbReference>
<dbReference type="GO" id="GO:0016616">
    <property type="term" value="F:oxidoreductase activity, acting on the CH-OH group of donors, NAD or NADP as acceptor"/>
    <property type="evidence" value="ECO:0007669"/>
    <property type="project" value="UniProtKB-ARBA"/>
</dbReference>
<dbReference type="InterPro" id="IPR050129">
    <property type="entry name" value="Zn_alcohol_dh"/>
</dbReference>
<comment type="similarity">
    <text evidence="2 7">Belongs to the zinc-containing alcohol dehydrogenase family.</text>
</comment>
<evidence type="ECO:0000256" key="6">
    <source>
        <dbReference type="ARBA" id="ARBA00023027"/>
    </source>
</evidence>
<evidence type="ECO:0000256" key="4">
    <source>
        <dbReference type="ARBA" id="ARBA00022833"/>
    </source>
</evidence>
<keyword evidence="5" id="KW-0560">Oxidoreductase</keyword>
<keyword evidence="6" id="KW-0520">NAD</keyword>
<evidence type="ECO:0000313" key="10">
    <source>
        <dbReference type="Proteomes" id="UP000184164"/>
    </source>
</evidence>
<dbReference type="InterPro" id="IPR013154">
    <property type="entry name" value="ADH-like_N"/>
</dbReference>
<dbReference type="STRING" id="1484053.SAMN05444274_101375"/>
<evidence type="ECO:0000256" key="5">
    <source>
        <dbReference type="ARBA" id="ARBA00023002"/>
    </source>
</evidence>
<evidence type="ECO:0000313" key="9">
    <source>
        <dbReference type="EMBL" id="SHE44534.1"/>
    </source>
</evidence>
<dbReference type="GO" id="GO:0008270">
    <property type="term" value="F:zinc ion binding"/>
    <property type="evidence" value="ECO:0007669"/>
    <property type="project" value="InterPro"/>
</dbReference>
<feature type="domain" description="Enoyl reductase (ER)" evidence="8">
    <location>
        <begin position="7"/>
        <end position="341"/>
    </location>
</feature>
<dbReference type="Pfam" id="PF00107">
    <property type="entry name" value="ADH_zinc_N"/>
    <property type="match status" value="1"/>
</dbReference>
<organism evidence="9 10">
    <name type="scientific">Mariniphaga anaerophila</name>
    <dbReference type="NCBI Taxonomy" id="1484053"/>
    <lineage>
        <taxon>Bacteria</taxon>
        <taxon>Pseudomonadati</taxon>
        <taxon>Bacteroidota</taxon>
        <taxon>Bacteroidia</taxon>
        <taxon>Marinilabiliales</taxon>
        <taxon>Prolixibacteraceae</taxon>
        <taxon>Mariniphaga</taxon>
    </lineage>
</organism>
<gene>
    <name evidence="9" type="ORF">SAMN05444274_101375</name>
</gene>
<dbReference type="SUPFAM" id="SSF51735">
    <property type="entry name" value="NAD(P)-binding Rossmann-fold domains"/>
    <property type="match status" value="1"/>
</dbReference>
<keyword evidence="3 7" id="KW-0479">Metal-binding</keyword>
<evidence type="ECO:0000256" key="2">
    <source>
        <dbReference type="ARBA" id="ARBA00008072"/>
    </source>
</evidence>
<sequence length="345" mass="37336">MKALVLDEYNQLNYRDFPDPEIQSDEVLIEVKACGICGSDIHGIDGSTGRRKPPLIMGHEASGVILETGSAVENWQPGDRVTFDSTVYPLNDWFTLKGRYNLSDNRQVLGVSPGEYKRHGAFAEKVVVPHHILYRIPENVSFVEAAMVEPIAVAAHAISVSNLKPGSSALVTGAGMVGVFVVQLLKLFGASPVIAVDIDDKKLELAEKLGADFVFNSQEDSLSDKILELTKNRGADFSFEVVGIAETVQTCIANTRKGGSVILVGNLSPQIHFPLQQVVTREITVQGSCAINGEYELVLDLLAGKQVDVAPLISAVAPLSEGAEWFKRLYAKEPGLNKVILVPDN</sequence>
<dbReference type="RefSeq" id="WP_072998383.1">
    <property type="nucleotide sequence ID" value="NZ_FQUM01000001.1"/>
</dbReference>
<evidence type="ECO:0000256" key="7">
    <source>
        <dbReference type="RuleBase" id="RU361277"/>
    </source>
</evidence>
<dbReference type="InterPro" id="IPR011032">
    <property type="entry name" value="GroES-like_sf"/>
</dbReference>
<protein>
    <submittedName>
        <fullName evidence="9">L-iditol 2-dehydrogenase</fullName>
    </submittedName>
</protein>
<name>A0A1M4TJK6_9BACT</name>
<dbReference type="FunFam" id="3.40.50.720:FF:000068">
    <property type="entry name" value="Sorbitol dehydrogenase"/>
    <property type="match status" value="1"/>
</dbReference>
<dbReference type="Proteomes" id="UP000184164">
    <property type="component" value="Unassembled WGS sequence"/>
</dbReference>
<dbReference type="Pfam" id="PF08240">
    <property type="entry name" value="ADH_N"/>
    <property type="match status" value="1"/>
</dbReference>
<keyword evidence="10" id="KW-1185">Reference proteome</keyword>
<evidence type="ECO:0000256" key="3">
    <source>
        <dbReference type="ARBA" id="ARBA00022723"/>
    </source>
</evidence>
<comment type="cofactor">
    <cofactor evidence="1 7">
        <name>Zn(2+)</name>
        <dbReference type="ChEBI" id="CHEBI:29105"/>
    </cofactor>
</comment>
<dbReference type="EMBL" id="FQUM01000001">
    <property type="protein sequence ID" value="SHE44534.1"/>
    <property type="molecule type" value="Genomic_DNA"/>
</dbReference>
<dbReference type="PROSITE" id="PS00059">
    <property type="entry name" value="ADH_ZINC"/>
    <property type="match status" value="1"/>
</dbReference>
<dbReference type="Gene3D" id="3.40.50.720">
    <property type="entry name" value="NAD(P)-binding Rossmann-like Domain"/>
    <property type="match status" value="1"/>
</dbReference>
<dbReference type="Gene3D" id="3.90.180.10">
    <property type="entry name" value="Medium-chain alcohol dehydrogenases, catalytic domain"/>
    <property type="match status" value="1"/>
</dbReference>
<accession>A0A1M4TJK6</accession>
<evidence type="ECO:0000259" key="8">
    <source>
        <dbReference type="SMART" id="SM00829"/>
    </source>
</evidence>
<dbReference type="InterPro" id="IPR036291">
    <property type="entry name" value="NAD(P)-bd_dom_sf"/>
</dbReference>
<dbReference type="InterPro" id="IPR020843">
    <property type="entry name" value="ER"/>
</dbReference>
<dbReference type="PANTHER" id="PTHR43401">
    <property type="entry name" value="L-THREONINE 3-DEHYDROGENASE"/>
    <property type="match status" value="1"/>
</dbReference>
<dbReference type="InterPro" id="IPR013149">
    <property type="entry name" value="ADH-like_C"/>
</dbReference>
<reference evidence="10" key="1">
    <citation type="submission" date="2016-11" db="EMBL/GenBank/DDBJ databases">
        <authorList>
            <person name="Varghese N."/>
            <person name="Submissions S."/>
        </authorList>
    </citation>
    <scope>NUCLEOTIDE SEQUENCE [LARGE SCALE GENOMIC DNA]</scope>
    <source>
        <strain evidence="10">DSM 26910</strain>
    </source>
</reference>
<dbReference type="CDD" id="cd08236">
    <property type="entry name" value="sugar_DH"/>
    <property type="match status" value="1"/>
</dbReference>
<proteinExistence type="inferred from homology"/>
<dbReference type="SMART" id="SM00829">
    <property type="entry name" value="PKS_ER"/>
    <property type="match status" value="1"/>
</dbReference>
<evidence type="ECO:0000256" key="1">
    <source>
        <dbReference type="ARBA" id="ARBA00001947"/>
    </source>
</evidence>
<dbReference type="OrthoDB" id="9787435at2"/>